<evidence type="ECO:0000256" key="8">
    <source>
        <dbReference type="RuleBase" id="RU364060"/>
    </source>
</evidence>
<keyword evidence="10" id="KW-1185">Reference proteome</keyword>
<dbReference type="OrthoDB" id="10253553at2759"/>
<evidence type="ECO:0000313" key="10">
    <source>
        <dbReference type="Proteomes" id="UP000245771"/>
    </source>
</evidence>
<evidence type="ECO:0000256" key="6">
    <source>
        <dbReference type="ARBA" id="ARBA00023163"/>
    </source>
</evidence>
<keyword evidence="4 8" id="KW-0805">Transcription regulation</keyword>
<gene>
    <name evidence="9" type="ORF">FA14DRAFT_135502</name>
</gene>
<dbReference type="Pfam" id="PF05983">
    <property type="entry name" value="Med7"/>
    <property type="match status" value="1"/>
</dbReference>
<sequence length="295" mass="33627">MEYENDADVHDHAADDGQDIDRDAAAQITNSLLPLPPSVYSRFTRDNVARYNVMKEAKENDLKNGEFDWENAEPAARLARQKIILERAAAAKEGITEEEKNVASGSNTKSTSLLPVPPWDILLAMEPPNVDWIKEDGHYSCFGDRWPVEESLPSLQEMGMAQIYPTSEDEEMDRPAILTSLLRTLLKSYLRLIDTVLSPPQAYLSTQNDPNTGAITNQEWLFTTQDKARQINDISINFMHLLNETRPLQAREQLRDLMRDQLNNRKQEAKLMRLQCQAIRTEIQSIKDGMRNEVG</sequence>
<dbReference type="FunCoup" id="A0A316V6U7">
    <property type="interactions" value="21"/>
</dbReference>
<dbReference type="PANTHER" id="PTHR21428:SF11">
    <property type="entry name" value="MEDIATOR OF RNA POLYMERASE II TRANSCRIPTION SUBUNIT 7"/>
    <property type="match status" value="1"/>
</dbReference>
<dbReference type="EMBL" id="KZ819604">
    <property type="protein sequence ID" value="PWN33317.1"/>
    <property type="molecule type" value="Genomic_DNA"/>
</dbReference>
<dbReference type="InterPro" id="IPR044888">
    <property type="entry name" value="Mediatior_Med7_sf"/>
</dbReference>
<dbReference type="PANTHER" id="PTHR21428">
    <property type="entry name" value="MEDIATOR OF RNA POLYMERASE II TRANSCRIPTION SUBUNIT 7"/>
    <property type="match status" value="1"/>
</dbReference>
<dbReference type="STRING" id="1280837.A0A316V6U7"/>
<keyword evidence="5 8" id="KW-0010">Activator</keyword>
<comment type="similarity">
    <text evidence="2 8">Belongs to the Mediator complex subunit 7 family.</text>
</comment>
<dbReference type="Gene3D" id="6.10.140.200">
    <property type="match status" value="1"/>
</dbReference>
<evidence type="ECO:0000256" key="5">
    <source>
        <dbReference type="ARBA" id="ARBA00023159"/>
    </source>
</evidence>
<comment type="subcellular location">
    <subcellularLocation>
        <location evidence="1 8">Nucleus</location>
    </subcellularLocation>
</comment>
<dbReference type="GO" id="GO:0070847">
    <property type="term" value="C:core mediator complex"/>
    <property type="evidence" value="ECO:0007669"/>
    <property type="project" value="TreeGrafter"/>
</dbReference>
<evidence type="ECO:0000256" key="3">
    <source>
        <dbReference type="ARBA" id="ARBA00020631"/>
    </source>
</evidence>
<accession>A0A316V6U7</accession>
<evidence type="ECO:0000256" key="1">
    <source>
        <dbReference type="ARBA" id="ARBA00004123"/>
    </source>
</evidence>
<protein>
    <recommendedName>
        <fullName evidence="3 8">Mediator of RNA polymerase II transcription subunit 7</fullName>
    </recommendedName>
</protein>
<evidence type="ECO:0000256" key="4">
    <source>
        <dbReference type="ARBA" id="ARBA00023015"/>
    </source>
</evidence>
<comment type="function">
    <text evidence="8">Component of the Mediator complex, a coactivator involved in the regulated transcription of nearly all RNA polymerase II-dependent genes. Mediator functions as a bridge to convey information from gene-specific regulatory proteins to the basal RNA polymerase II transcription machinery.</text>
</comment>
<dbReference type="AlphaFoldDB" id="A0A316V6U7"/>
<keyword evidence="6 8" id="KW-0804">Transcription</keyword>
<evidence type="ECO:0000313" key="9">
    <source>
        <dbReference type="EMBL" id="PWN33317.1"/>
    </source>
</evidence>
<comment type="subunit">
    <text evidence="8">Component of the Mediator complex.</text>
</comment>
<dbReference type="Proteomes" id="UP000245771">
    <property type="component" value="Unassembled WGS sequence"/>
</dbReference>
<evidence type="ECO:0000256" key="2">
    <source>
        <dbReference type="ARBA" id="ARBA00009994"/>
    </source>
</evidence>
<dbReference type="GO" id="GO:0016592">
    <property type="term" value="C:mediator complex"/>
    <property type="evidence" value="ECO:0007669"/>
    <property type="project" value="InterPro"/>
</dbReference>
<keyword evidence="7 8" id="KW-0539">Nucleus</keyword>
<dbReference type="InParanoid" id="A0A316V6U7"/>
<reference evidence="9 10" key="1">
    <citation type="journal article" date="2018" name="Mol. Biol. Evol.">
        <title>Broad Genomic Sampling Reveals a Smut Pathogenic Ancestry of the Fungal Clade Ustilaginomycotina.</title>
        <authorList>
            <person name="Kijpornyongpan T."/>
            <person name="Mondo S.J."/>
            <person name="Barry K."/>
            <person name="Sandor L."/>
            <person name="Lee J."/>
            <person name="Lipzen A."/>
            <person name="Pangilinan J."/>
            <person name="LaButti K."/>
            <person name="Hainaut M."/>
            <person name="Henrissat B."/>
            <person name="Grigoriev I.V."/>
            <person name="Spatafora J.W."/>
            <person name="Aime M.C."/>
        </authorList>
    </citation>
    <scope>NUCLEOTIDE SEQUENCE [LARGE SCALE GENOMIC DNA]</scope>
    <source>
        <strain evidence="9 10">MCA 3882</strain>
    </source>
</reference>
<dbReference type="InterPro" id="IPR009244">
    <property type="entry name" value="Mediatior_Med7"/>
</dbReference>
<name>A0A316V6U7_9BASI</name>
<dbReference type="GO" id="GO:0003712">
    <property type="term" value="F:transcription coregulator activity"/>
    <property type="evidence" value="ECO:0007669"/>
    <property type="project" value="InterPro"/>
</dbReference>
<proteinExistence type="inferred from homology"/>
<dbReference type="InterPro" id="IPR037212">
    <property type="entry name" value="Med7/Med21-like"/>
</dbReference>
<dbReference type="Gene3D" id="6.10.140.1520">
    <property type="match status" value="1"/>
</dbReference>
<evidence type="ECO:0000256" key="7">
    <source>
        <dbReference type="ARBA" id="ARBA00023242"/>
    </source>
</evidence>
<dbReference type="GO" id="GO:0006357">
    <property type="term" value="P:regulation of transcription by RNA polymerase II"/>
    <property type="evidence" value="ECO:0007669"/>
    <property type="project" value="InterPro"/>
</dbReference>
<dbReference type="GeneID" id="37018786"/>
<organism evidence="9 10">
    <name type="scientific">Meira miltonrushii</name>
    <dbReference type="NCBI Taxonomy" id="1280837"/>
    <lineage>
        <taxon>Eukaryota</taxon>
        <taxon>Fungi</taxon>
        <taxon>Dikarya</taxon>
        <taxon>Basidiomycota</taxon>
        <taxon>Ustilaginomycotina</taxon>
        <taxon>Exobasidiomycetes</taxon>
        <taxon>Exobasidiales</taxon>
        <taxon>Brachybasidiaceae</taxon>
        <taxon>Meira</taxon>
    </lineage>
</organism>
<dbReference type="SUPFAM" id="SSF140718">
    <property type="entry name" value="Mediator hinge subcomplex-like"/>
    <property type="match status" value="1"/>
</dbReference>
<dbReference type="RefSeq" id="XP_025353619.1">
    <property type="nucleotide sequence ID" value="XM_025497005.1"/>
</dbReference>